<dbReference type="InterPro" id="IPR050796">
    <property type="entry name" value="SCF_F-box_component"/>
</dbReference>
<evidence type="ECO:0000313" key="3">
    <source>
        <dbReference type="Proteomes" id="UP000827721"/>
    </source>
</evidence>
<reference evidence="2 3" key="1">
    <citation type="submission" date="2021-02" db="EMBL/GenBank/DDBJ databases">
        <title>Plant Genome Project.</title>
        <authorList>
            <person name="Zhang R.-G."/>
        </authorList>
    </citation>
    <scope>NUCLEOTIDE SEQUENCE [LARGE SCALE GENOMIC DNA]</scope>
    <source>
        <tissue evidence="2">Leaves</tissue>
    </source>
</reference>
<protein>
    <recommendedName>
        <fullName evidence="1">F-box associated beta-propeller type 1 domain-containing protein</fullName>
    </recommendedName>
</protein>
<dbReference type="InterPro" id="IPR011043">
    <property type="entry name" value="Gal_Oxase/kelch_b-propeller"/>
</dbReference>
<dbReference type="Proteomes" id="UP000827721">
    <property type="component" value="Unassembled WGS sequence"/>
</dbReference>
<dbReference type="Pfam" id="PF07734">
    <property type="entry name" value="FBA_1"/>
    <property type="match status" value="2"/>
</dbReference>
<keyword evidence="3" id="KW-1185">Reference proteome</keyword>
<dbReference type="SUPFAM" id="SSF50965">
    <property type="entry name" value="Galactose oxidase, central domain"/>
    <property type="match status" value="1"/>
</dbReference>
<comment type="caution">
    <text evidence="2">The sequence shown here is derived from an EMBL/GenBank/DDBJ whole genome shotgun (WGS) entry which is preliminary data.</text>
</comment>
<dbReference type="InterPro" id="IPR017451">
    <property type="entry name" value="F-box-assoc_interact_dom"/>
</dbReference>
<accession>A0ABQ8HVE0</accession>
<dbReference type="PANTHER" id="PTHR31672">
    <property type="entry name" value="BNACNNG10540D PROTEIN"/>
    <property type="match status" value="1"/>
</dbReference>
<proteinExistence type="predicted"/>
<evidence type="ECO:0000313" key="2">
    <source>
        <dbReference type="EMBL" id="KAH7568330.1"/>
    </source>
</evidence>
<dbReference type="EMBL" id="JAFEMO010000007">
    <property type="protein sequence ID" value="KAH7568330.1"/>
    <property type="molecule type" value="Genomic_DNA"/>
</dbReference>
<dbReference type="NCBIfam" id="TIGR01640">
    <property type="entry name" value="F_box_assoc_1"/>
    <property type="match status" value="2"/>
</dbReference>
<dbReference type="InterPro" id="IPR006527">
    <property type="entry name" value="F-box-assoc_dom_typ1"/>
</dbReference>
<dbReference type="PANTHER" id="PTHR31672:SF13">
    <property type="entry name" value="F-BOX PROTEIN CPR30-LIKE"/>
    <property type="match status" value="1"/>
</dbReference>
<feature type="domain" description="F-box associated beta-propeller type 1" evidence="1">
    <location>
        <begin position="11"/>
        <end position="254"/>
    </location>
</feature>
<gene>
    <name evidence="2" type="ORF">JRO89_XS07G0276500</name>
</gene>
<evidence type="ECO:0000259" key="1">
    <source>
        <dbReference type="Pfam" id="PF07734"/>
    </source>
</evidence>
<feature type="domain" description="F-box associated beta-propeller type 1" evidence="1">
    <location>
        <begin position="355"/>
        <end position="609"/>
    </location>
</feature>
<sequence length="610" mass="69598">MGSHGPQGYITVVLWNISTNKFRILPRVCGDSGDIFGQFGFGYDVASDDYKLVRIIGNQSSTKLVTIFGQVHRPSTKFTVYSLRANSWRWIEDLPDDCSFYSFHQSSGTLVAGTLNWMESIESRKSTDLIISFDLKSEKFCKVSVPDKTTTKVGKWDTVLNVLGGCLCLSCNHHRKKVFDIWVMKEYGVKDSWTKLFSFSYLSINFDVHRLRTARSLVYSKTGEKVFILLNDWKGICHDLKKEKDEMVEYIKEKKNQTLINIIMSAIPLDLIVDIFYQDCFRCLSKEFRSMIDDPDFIRRHHNACLETNSNRRIIARNKTGTTLFSLDLDSAYNVLAAAKLPDLPIQNWRYGFTSIIGSCHGLLALSSQDPQGHITIVLWNISTNKLQILLVAIGFGYDVASDDYKLVRISRKQSSTEFIVYSLRANSWSWIEHLPDYCSFYAFYQRSGILVAGTLNWMGKSSVLNLIISFDLKSEKFRSVPTPPDITSTNVGKCGTYINNLGGCLCLCCNDHGKQVIDIWVMKEYSVKDSWTKLFSFSYLSININVNIPPAVESIFYSETGEKVFLILDNKHVIRHDLKQGKDEIVEVGRWPIYIFSVIIIYVDSLVSL</sequence>
<name>A0ABQ8HVE0_9ROSI</name>
<organism evidence="2 3">
    <name type="scientific">Xanthoceras sorbifolium</name>
    <dbReference type="NCBI Taxonomy" id="99658"/>
    <lineage>
        <taxon>Eukaryota</taxon>
        <taxon>Viridiplantae</taxon>
        <taxon>Streptophyta</taxon>
        <taxon>Embryophyta</taxon>
        <taxon>Tracheophyta</taxon>
        <taxon>Spermatophyta</taxon>
        <taxon>Magnoliopsida</taxon>
        <taxon>eudicotyledons</taxon>
        <taxon>Gunneridae</taxon>
        <taxon>Pentapetalae</taxon>
        <taxon>rosids</taxon>
        <taxon>malvids</taxon>
        <taxon>Sapindales</taxon>
        <taxon>Sapindaceae</taxon>
        <taxon>Xanthoceroideae</taxon>
        <taxon>Xanthoceras</taxon>
    </lineage>
</organism>